<reference evidence="4 5" key="1">
    <citation type="submission" date="2016-12" db="EMBL/GenBank/DDBJ databases">
        <title>The new phylogeny of genus Mycobacterium.</title>
        <authorList>
            <person name="Tortoli E."/>
            <person name="Trovato A."/>
            <person name="Cirillo D.M."/>
        </authorList>
    </citation>
    <scope>NUCLEOTIDE SEQUENCE [LARGE SCALE GENOMIC DNA]</scope>
    <source>
        <strain evidence="4 5">DSM 45454</strain>
    </source>
</reference>
<gene>
    <name evidence="4" type="ORF">BST10_14855</name>
</gene>
<keyword evidence="1" id="KW-0175">Coiled coil</keyword>
<proteinExistence type="predicted"/>
<keyword evidence="5" id="KW-1185">Reference proteome</keyword>
<feature type="region of interest" description="Disordered" evidence="2">
    <location>
        <begin position="619"/>
        <end position="640"/>
    </location>
</feature>
<feature type="compositionally biased region" description="Basic and acidic residues" evidence="2">
    <location>
        <begin position="552"/>
        <end position="576"/>
    </location>
</feature>
<sequence>MRLHRLTLTNYRGVAHREIDFPDHGVVVVAGANEIGKSSMIEALDLLLESKDRSAKKDVKQVKPTHADVGAEVTAEISTGPYRFVYHKRFHKAPRTQLTVLEPRREQLTGDEAHERVRAMLDETMDTGLWQAQRVLQAASTAAVDLSGCDALSRALDVAAGDTATPSGTEPVLIERIDAEYARYFTPTGRPTGEWAAAVAALATADAEVARCTDLVAEVDDRVLRHTELSEQLARLTDDRVAAEARHSAAKAAGDTIAALRDQLRDAQLVATAADATGAAAQAAHAERQRLCAELESRAAAIALLDSELAEATQAHDTADTEATTAEGAATEAERLLAAATEHAETSRRIIDQLAARDEADRLETRLVRIDATEHDLEQAVAELAAITVTEPVLRQIEDAAAALDRAQAALAAISATLEVTAAADVELLIGGEHTSLAAGQSWSAPVAAGAEVAVPGLLSVRVRPGDSAREASTKHAAAQEELATALAAGGVADLAAARRCDQRRRELQGSRDQLAATLVALRGDDAVEELRTRLAQLRGEHAEVGAAITLEEARAERDTAEAQRTRAHADCETLRRGGGGGGAPPPPPPPPPPPGGGPPGVGAPPRTAAATSVTLLQNKGATQRAELESVTQRLTDERASVGDEDLAGAAESSGQALQAAQQRLAEVSEQLAAAAPELVDAELADAAQQVQALSDRHTETARELHQVEVELAVFGTEGRKGQLDAAQTAREHAVAEHDRIGRRARAAALLRSTMIRHRDDTRLRYVEPFRAEIQRLGVHVFGADFEVEVDTDLKICARTLDGRTVPYESLSGGAKEQLGILTRLAGAALVAKEDSVPVVIDDALGFTDPDRLEKMGAVFDAVGAQGQVIVLTCSPDRYRSVKDAHRIDLSA</sequence>
<feature type="coiled-coil region" evidence="1">
    <location>
        <begin position="651"/>
        <end position="704"/>
    </location>
</feature>
<feature type="compositionally biased region" description="Pro residues" evidence="2">
    <location>
        <begin position="584"/>
        <end position="598"/>
    </location>
</feature>
<dbReference type="PANTHER" id="PTHR41259:SF1">
    <property type="entry name" value="DOUBLE-STRAND BREAK REPAIR RAD50 ATPASE, PUTATIVE-RELATED"/>
    <property type="match status" value="1"/>
</dbReference>
<evidence type="ECO:0000313" key="5">
    <source>
        <dbReference type="Proteomes" id="UP000192693"/>
    </source>
</evidence>
<dbReference type="SUPFAM" id="SSF52540">
    <property type="entry name" value="P-loop containing nucleoside triphosphate hydrolases"/>
    <property type="match status" value="1"/>
</dbReference>
<dbReference type="Gene3D" id="3.40.50.300">
    <property type="entry name" value="P-loop containing nucleotide triphosphate hydrolases"/>
    <property type="match status" value="2"/>
</dbReference>
<evidence type="ECO:0000313" key="4">
    <source>
        <dbReference type="EMBL" id="OQZ95620.1"/>
    </source>
</evidence>
<dbReference type="Proteomes" id="UP000192693">
    <property type="component" value="Unassembled WGS sequence"/>
</dbReference>
<dbReference type="InterPro" id="IPR041685">
    <property type="entry name" value="AAA_GajA/Old/RecF-like"/>
</dbReference>
<evidence type="ECO:0000256" key="2">
    <source>
        <dbReference type="SAM" id="MobiDB-lite"/>
    </source>
</evidence>
<dbReference type="RefSeq" id="WP_083038633.1">
    <property type="nucleotide sequence ID" value="NZ_MVHC01000016.1"/>
</dbReference>
<evidence type="ECO:0000259" key="3">
    <source>
        <dbReference type="Pfam" id="PF13175"/>
    </source>
</evidence>
<dbReference type="InterPro" id="IPR027417">
    <property type="entry name" value="P-loop_NTPase"/>
</dbReference>
<comment type="caution">
    <text evidence="4">The sequence shown here is derived from an EMBL/GenBank/DDBJ whole genome shotgun (WGS) entry which is preliminary data.</text>
</comment>
<dbReference type="PANTHER" id="PTHR41259">
    <property type="entry name" value="DOUBLE-STRAND BREAK REPAIR RAD50 ATPASE, PUTATIVE-RELATED"/>
    <property type="match status" value="1"/>
</dbReference>
<accession>A0ABX3RNA7</accession>
<feature type="domain" description="Endonuclease GajA/Old nuclease/RecF-like AAA" evidence="3">
    <location>
        <begin position="1"/>
        <end position="63"/>
    </location>
</feature>
<name>A0ABX3RNA7_MYCAL</name>
<evidence type="ECO:0000256" key="1">
    <source>
        <dbReference type="SAM" id="Coils"/>
    </source>
</evidence>
<organism evidence="4 5">
    <name type="scientific">Mycolicibacter algericus DSM 45454</name>
    <dbReference type="NCBI Taxonomy" id="723879"/>
    <lineage>
        <taxon>Bacteria</taxon>
        <taxon>Bacillati</taxon>
        <taxon>Actinomycetota</taxon>
        <taxon>Actinomycetes</taxon>
        <taxon>Mycobacteriales</taxon>
        <taxon>Mycobacteriaceae</taxon>
        <taxon>Mycolicibacter</taxon>
    </lineage>
</organism>
<dbReference type="Pfam" id="PF13175">
    <property type="entry name" value="AAA_15"/>
    <property type="match status" value="1"/>
</dbReference>
<protein>
    <recommendedName>
        <fullName evidence="3">Endonuclease GajA/Old nuclease/RecF-like AAA domain-containing protein</fullName>
    </recommendedName>
</protein>
<dbReference type="EMBL" id="MVHC01000016">
    <property type="protein sequence ID" value="OQZ95620.1"/>
    <property type="molecule type" value="Genomic_DNA"/>
</dbReference>
<feature type="region of interest" description="Disordered" evidence="2">
    <location>
        <begin position="550"/>
        <end position="607"/>
    </location>
</feature>